<evidence type="ECO:0000256" key="1">
    <source>
        <dbReference type="ARBA" id="ARBA00006209"/>
    </source>
</evidence>
<dbReference type="InterPro" id="IPR000403">
    <property type="entry name" value="PI3/4_kinase_cat_dom"/>
</dbReference>
<dbReference type="Pfam" id="PF00454">
    <property type="entry name" value="PI3_PI4_kinase"/>
    <property type="match status" value="1"/>
</dbReference>
<evidence type="ECO:0000256" key="2">
    <source>
        <dbReference type="ARBA" id="ARBA00022679"/>
    </source>
</evidence>
<keyword evidence="2" id="KW-0808">Transferase</keyword>
<dbReference type="InterPro" id="IPR018936">
    <property type="entry name" value="PI3/4_kinase_CS"/>
</dbReference>
<dbReference type="InterPro" id="IPR011009">
    <property type="entry name" value="Kinase-like_dom_sf"/>
</dbReference>
<accession>A0A7S3ISH5</accession>
<gene>
    <name evidence="5" type="ORF">SINC0208_LOCUS11287</name>
</gene>
<dbReference type="GO" id="GO:0004430">
    <property type="term" value="F:1-phosphatidylinositol 4-kinase activity"/>
    <property type="evidence" value="ECO:0007669"/>
    <property type="project" value="TreeGrafter"/>
</dbReference>
<comment type="similarity">
    <text evidence="1">Belongs to the PI3/PI4-kinase family. Type III PI4K subfamily.</text>
</comment>
<dbReference type="EMBL" id="HBIH01028165">
    <property type="protein sequence ID" value="CAE0330655.1"/>
    <property type="molecule type" value="Transcribed_RNA"/>
</dbReference>
<name>A0A7S3ISH5_9SPIT</name>
<dbReference type="PANTHER" id="PTHR10048">
    <property type="entry name" value="PHOSPHATIDYLINOSITOL KINASE"/>
    <property type="match status" value="1"/>
</dbReference>
<dbReference type="Gene3D" id="1.10.1070.11">
    <property type="entry name" value="Phosphatidylinositol 3-/4-kinase, catalytic domain"/>
    <property type="match status" value="1"/>
</dbReference>
<dbReference type="GO" id="GO:0048015">
    <property type="term" value="P:phosphatidylinositol-mediated signaling"/>
    <property type="evidence" value="ECO:0007669"/>
    <property type="project" value="TreeGrafter"/>
</dbReference>
<dbReference type="AlphaFoldDB" id="A0A7S3ISH5"/>
<dbReference type="SMART" id="SM00146">
    <property type="entry name" value="PI3Kc"/>
    <property type="match status" value="1"/>
</dbReference>
<feature type="domain" description="PI3K/PI4K catalytic" evidence="4">
    <location>
        <begin position="1"/>
        <end position="160"/>
    </location>
</feature>
<evidence type="ECO:0000256" key="3">
    <source>
        <dbReference type="ARBA" id="ARBA00022777"/>
    </source>
</evidence>
<dbReference type="PROSITE" id="PS00916">
    <property type="entry name" value="PI3_4_KINASE_2"/>
    <property type="match status" value="1"/>
</dbReference>
<keyword evidence="3" id="KW-0418">Kinase</keyword>
<dbReference type="GO" id="GO:0005886">
    <property type="term" value="C:plasma membrane"/>
    <property type="evidence" value="ECO:0007669"/>
    <property type="project" value="TreeGrafter"/>
</dbReference>
<dbReference type="SUPFAM" id="SSF56112">
    <property type="entry name" value="Protein kinase-like (PK-like)"/>
    <property type="match status" value="1"/>
</dbReference>
<dbReference type="PANTHER" id="PTHR10048:SF15">
    <property type="entry name" value="PHOSPHATIDYLINOSITOL 4-KINASE ALPHA"/>
    <property type="match status" value="1"/>
</dbReference>
<evidence type="ECO:0000313" key="5">
    <source>
        <dbReference type="EMBL" id="CAE0330655.1"/>
    </source>
</evidence>
<evidence type="ECO:0000259" key="4">
    <source>
        <dbReference type="PROSITE" id="PS50290"/>
    </source>
</evidence>
<dbReference type="InterPro" id="IPR036940">
    <property type="entry name" value="PI3/4_kinase_cat_sf"/>
</dbReference>
<dbReference type="GO" id="GO:0046854">
    <property type="term" value="P:phosphatidylinositol phosphate biosynthetic process"/>
    <property type="evidence" value="ECO:0007669"/>
    <property type="project" value="InterPro"/>
</dbReference>
<sequence>MQARLNFIKSLAAYSVVSYILQIKDRHNGNILVDDQGHMVHIDFGFIFDWSPGKDMRFESANFKLTKEFIKILGGSAQAEPYQLYMQKTIQGYLAVREHHREFMNLVELMIYSGFPCFKPIALQTLQQRFKKEGPYACQNQFEAALHMKSVIEDAHDKWTTTVYDMIQYKQNKIAY</sequence>
<protein>
    <recommendedName>
        <fullName evidence="4">PI3K/PI4K catalytic domain-containing protein</fullName>
    </recommendedName>
</protein>
<reference evidence="5" key="1">
    <citation type="submission" date="2021-01" db="EMBL/GenBank/DDBJ databases">
        <authorList>
            <person name="Corre E."/>
            <person name="Pelletier E."/>
            <person name="Niang G."/>
            <person name="Scheremetjew M."/>
            <person name="Finn R."/>
            <person name="Kale V."/>
            <person name="Holt S."/>
            <person name="Cochrane G."/>
            <person name="Meng A."/>
            <person name="Brown T."/>
            <person name="Cohen L."/>
        </authorList>
    </citation>
    <scope>NUCLEOTIDE SEQUENCE</scope>
    <source>
        <strain evidence="5">S3</strain>
    </source>
</reference>
<organism evidence="5">
    <name type="scientific">Strombidium inclinatum</name>
    <dbReference type="NCBI Taxonomy" id="197538"/>
    <lineage>
        <taxon>Eukaryota</taxon>
        <taxon>Sar</taxon>
        <taxon>Alveolata</taxon>
        <taxon>Ciliophora</taxon>
        <taxon>Intramacronucleata</taxon>
        <taxon>Spirotrichea</taxon>
        <taxon>Oligotrichia</taxon>
        <taxon>Strombidiidae</taxon>
        <taxon>Strombidium</taxon>
    </lineage>
</organism>
<dbReference type="GO" id="GO:0005737">
    <property type="term" value="C:cytoplasm"/>
    <property type="evidence" value="ECO:0007669"/>
    <property type="project" value="TreeGrafter"/>
</dbReference>
<dbReference type="PROSITE" id="PS50290">
    <property type="entry name" value="PI3_4_KINASE_3"/>
    <property type="match status" value="1"/>
</dbReference>
<proteinExistence type="inferred from homology"/>
<dbReference type="InterPro" id="IPR015433">
    <property type="entry name" value="PI3/4_kinase"/>
</dbReference>